<keyword evidence="2" id="KW-1185">Reference proteome</keyword>
<dbReference type="RefSeq" id="WP_110838493.1">
    <property type="nucleotide sequence ID" value="NZ_QJVJ01000001.1"/>
</dbReference>
<dbReference type="Pfam" id="PF11256">
    <property type="entry name" value="SAV0927-like"/>
    <property type="match status" value="1"/>
</dbReference>
<comment type="caution">
    <text evidence="1">The sequence shown here is derived from an EMBL/GenBank/DDBJ whole genome shotgun (WGS) entry which is preliminary data.</text>
</comment>
<organism evidence="1 2">
    <name type="scientific">Paenibacillus flagellatus</name>
    <dbReference type="NCBI Taxonomy" id="2211139"/>
    <lineage>
        <taxon>Bacteria</taxon>
        <taxon>Bacillati</taxon>
        <taxon>Bacillota</taxon>
        <taxon>Bacilli</taxon>
        <taxon>Bacillales</taxon>
        <taxon>Paenibacillaceae</taxon>
        <taxon>Paenibacillus</taxon>
    </lineage>
</organism>
<reference evidence="1 2" key="1">
    <citation type="submission" date="2018-05" db="EMBL/GenBank/DDBJ databases">
        <title>Paenibacillus flagellatus sp. nov., isolated from selenium mineral soil.</title>
        <authorList>
            <person name="Dai X."/>
        </authorList>
    </citation>
    <scope>NUCLEOTIDE SEQUENCE [LARGE SCALE GENOMIC DNA]</scope>
    <source>
        <strain evidence="1 2">DXL2</strain>
    </source>
</reference>
<dbReference type="AlphaFoldDB" id="A0A2V5KED8"/>
<name>A0A2V5KED8_9BACL</name>
<dbReference type="Proteomes" id="UP000247476">
    <property type="component" value="Unassembled WGS sequence"/>
</dbReference>
<protein>
    <submittedName>
        <fullName evidence="1">Cytosolic protein</fullName>
    </submittedName>
</protein>
<evidence type="ECO:0000313" key="2">
    <source>
        <dbReference type="Proteomes" id="UP000247476"/>
    </source>
</evidence>
<evidence type="ECO:0000313" key="1">
    <source>
        <dbReference type="EMBL" id="PYI57452.1"/>
    </source>
</evidence>
<sequence length="99" mass="11294">MSANSFDFLYDHTEETKTRFVCFISPSLERFDLAVTTTSRFYGKTLVTDIQSGRTAILGPDDLDEPGYLEHVYRLSEEAADELRQFLVEVVGMVNFTDI</sequence>
<accession>A0A2V5KED8</accession>
<dbReference type="OrthoDB" id="2381902at2"/>
<proteinExistence type="predicted"/>
<dbReference type="EMBL" id="QJVJ01000001">
    <property type="protein sequence ID" value="PYI57452.1"/>
    <property type="molecule type" value="Genomic_DNA"/>
</dbReference>
<dbReference type="InterPro" id="IPR021415">
    <property type="entry name" value="SAV0927-like"/>
</dbReference>
<gene>
    <name evidence="1" type="ORF">DLM86_03170</name>
</gene>